<dbReference type="Proteomes" id="UP001302321">
    <property type="component" value="Unassembled WGS sequence"/>
</dbReference>
<protein>
    <submittedName>
        <fullName evidence="1">Uncharacterized protein</fullName>
    </submittedName>
</protein>
<gene>
    <name evidence="1" type="ORF">QBC36DRAFT_295788</name>
</gene>
<reference evidence="1" key="1">
    <citation type="journal article" date="2023" name="Mol. Phylogenet. Evol.">
        <title>Genome-scale phylogeny and comparative genomics of the fungal order Sordariales.</title>
        <authorList>
            <person name="Hensen N."/>
            <person name="Bonometti L."/>
            <person name="Westerberg I."/>
            <person name="Brannstrom I.O."/>
            <person name="Guillou S."/>
            <person name="Cros-Aarteil S."/>
            <person name="Calhoun S."/>
            <person name="Haridas S."/>
            <person name="Kuo A."/>
            <person name="Mondo S."/>
            <person name="Pangilinan J."/>
            <person name="Riley R."/>
            <person name="LaButti K."/>
            <person name="Andreopoulos B."/>
            <person name="Lipzen A."/>
            <person name="Chen C."/>
            <person name="Yan M."/>
            <person name="Daum C."/>
            <person name="Ng V."/>
            <person name="Clum A."/>
            <person name="Steindorff A."/>
            <person name="Ohm R.A."/>
            <person name="Martin F."/>
            <person name="Silar P."/>
            <person name="Natvig D.O."/>
            <person name="Lalanne C."/>
            <person name="Gautier V."/>
            <person name="Ament-Velasquez S.L."/>
            <person name="Kruys A."/>
            <person name="Hutchinson M.I."/>
            <person name="Powell A.J."/>
            <person name="Barry K."/>
            <person name="Miller A.N."/>
            <person name="Grigoriev I.V."/>
            <person name="Debuchy R."/>
            <person name="Gladieux P."/>
            <person name="Hiltunen Thoren M."/>
            <person name="Johannesson H."/>
        </authorList>
    </citation>
    <scope>NUCLEOTIDE SEQUENCE</scope>
    <source>
        <strain evidence="1">CBS 892.96</strain>
    </source>
</reference>
<dbReference type="AlphaFoldDB" id="A0AAN7A2J2"/>
<comment type="caution">
    <text evidence="1">The sequence shown here is derived from an EMBL/GenBank/DDBJ whole genome shotgun (WGS) entry which is preliminary data.</text>
</comment>
<accession>A0AAN7A2J2</accession>
<proteinExistence type="predicted"/>
<reference evidence="1" key="2">
    <citation type="submission" date="2023-05" db="EMBL/GenBank/DDBJ databases">
        <authorList>
            <consortium name="Lawrence Berkeley National Laboratory"/>
            <person name="Steindorff A."/>
            <person name="Hensen N."/>
            <person name="Bonometti L."/>
            <person name="Westerberg I."/>
            <person name="Brannstrom I.O."/>
            <person name="Guillou S."/>
            <person name="Cros-Aarteil S."/>
            <person name="Calhoun S."/>
            <person name="Haridas S."/>
            <person name="Kuo A."/>
            <person name="Mondo S."/>
            <person name="Pangilinan J."/>
            <person name="Riley R."/>
            <person name="Labutti K."/>
            <person name="Andreopoulos B."/>
            <person name="Lipzen A."/>
            <person name="Chen C."/>
            <person name="Yanf M."/>
            <person name="Daum C."/>
            <person name="Ng V."/>
            <person name="Clum A."/>
            <person name="Ohm R."/>
            <person name="Martin F."/>
            <person name="Silar P."/>
            <person name="Natvig D."/>
            <person name="Lalanne C."/>
            <person name="Gautier V."/>
            <person name="Ament-Velasquez S.L."/>
            <person name="Kruys A."/>
            <person name="Hutchinson M.I."/>
            <person name="Powell A.J."/>
            <person name="Barry K."/>
            <person name="Miller A.N."/>
            <person name="Grigoriev I.V."/>
            <person name="Debuchy R."/>
            <person name="Gladieux P."/>
            <person name="Thoren M.H."/>
            <person name="Johannesson H."/>
        </authorList>
    </citation>
    <scope>NUCLEOTIDE SEQUENCE</scope>
    <source>
        <strain evidence="1">CBS 892.96</strain>
    </source>
</reference>
<keyword evidence="2" id="KW-1185">Reference proteome</keyword>
<evidence type="ECO:0000313" key="1">
    <source>
        <dbReference type="EMBL" id="KAK4170980.1"/>
    </source>
</evidence>
<name>A0AAN7A2J2_9PEZI</name>
<organism evidence="1 2">
    <name type="scientific">Triangularia setosa</name>
    <dbReference type="NCBI Taxonomy" id="2587417"/>
    <lineage>
        <taxon>Eukaryota</taxon>
        <taxon>Fungi</taxon>
        <taxon>Dikarya</taxon>
        <taxon>Ascomycota</taxon>
        <taxon>Pezizomycotina</taxon>
        <taxon>Sordariomycetes</taxon>
        <taxon>Sordariomycetidae</taxon>
        <taxon>Sordariales</taxon>
        <taxon>Podosporaceae</taxon>
        <taxon>Triangularia</taxon>
    </lineage>
</organism>
<evidence type="ECO:0000313" key="2">
    <source>
        <dbReference type="Proteomes" id="UP001302321"/>
    </source>
</evidence>
<dbReference type="EMBL" id="MU866681">
    <property type="protein sequence ID" value="KAK4170980.1"/>
    <property type="molecule type" value="Genomic_DNA"/>
</dbReference>
<sequence length="132" mass="14339">MAPESDANSVKGGGMETYRSTACHGGLTDSLELIIHTEATPADTLYDCSGIPSLFKVQAVEFDFYTTRTIPPYPLVGCINSESLDSLLLSPLSGTTLEQWRQTTTAAATSWTKFAVSFHRPRRSRDESFVGG</sequence>